<gene>
    <name evidence="1" type="ORF">PFNF135_05392</name>
</gene>
<name>W4I8Z7_PLAFA</name>
<reference evidence="1 2" key="2">
    <citation type="submission" date="2013-02" db="EMBL/GenBank/DDBJ databases">
        <title>The Genome Sequence of Plasmodium falciparum NF135/5.C10.</title>
        <authorList>
            <consortium name="The Broad Institute Genome Sequencing Platform"/>
            <consortium name="The Broad Institute Genome Sequencing Center for Infectious Disease"/>
            <person name="Neafsey D."/>
            <person name="Cheeseman I."/>
            <person name="Volkman S."/>
            <person name="Adams J."/>
            <person name="Walker B."/>
            <person name="Young S.K."/>
            <person name="Zeng Q."/>
            <person name="Gargeya S."/>
            <person name="Fitzgerald M."/>
            <person name="Haas B."/>
            <person name="Abouelleil A."/>
            <person name="Alvarado L."/>
            <person name="Arachchi H.M."/>
            <person name="Berlin A.M."/>
            <person name="Chapman S.B."/>
            <person name="Dewar J."/>
            <person name="Goldberg J."/>
            <person name="Griggs A."/>
            <person name="Gujja S."/>
            <person name="Hansen M."/>
            <person name="Howarth C."/>
            <person name="Imamovic A."/>
            <person name="Larimer J."/>
            <person name="McCowan C."/>
            <person name="Murphy C."/>
            <person name="Neiman D."/>
            <person name="Pearson M."/>
            <person name="Priest M."/>
            <person name="Roberts A."/>
            <person name="Saif S."/>
            <person name="Shea T."/>
            <person name="Sisk P."/>
            <person name="Sykes S."/>
            <person name="Wortman J."/>
            <person name="Nusbaum C."/>
            <person name="Birren B."/>
        </authorList>
    </citation>
    <scope>NUCLEOTIDE SEQUENCE [LARGE SCALE GENOMIC DNA]</scope>
    <source>
        <strain evidence="1 2">NF135/5.C10</strain>
    </source>
</reference>
<evidence type="ECO:0000313" key="2">
    <source>
        <dbReference type="Proteomes" id="UP000019114"/>
    </source>
</evidence>
<organism evidence="1 2">
    <name type="scientific">Plasmodium falciparum NF135/5.C10</name>
    <dbReference type="NCBI Taxonomy" id="1036726"/>
    <lineage>
        <taxon>Eukaryota</taxon>
        <taxon>Sar</taxon>
        <taxon>Alveolata</taxon>
        <taxon>Apicomplexa</taxon>
        <taxon>Aconoidasida</taxon>
        <taxon>Haemosporida</taxon>
        <taxon>Plasmodiidae</taxon>
        <taxon>Plasmodium</taxon>
        <taxon>Plasmodium (Laverania)</taxon>
    </lineage>
</organism>
<dbReference type="EMBL" id="KI926083">
    <property type="protein sequence ID" value="ETW40163.1"/>
    <property type="molecule type" value="Genomic_DNA"/>
</dbReference>
<accession>W4I8Z7</accession>
<evidence type="ECO:0000313" key="1">
    <source>
        <dbReference type="EMBL" id="ETW40163.1"/>
    </source>
</evidence>
<protein>
    <submittedName>
        <fullName evidence="1">Uncharacterized protein</fullName>
    </submittedName>
</protein>
<proteinExistence type="predicted"/>
<dbReference type="Proteomes" id="UP000019114">
    <property type="component" value="Unassembled WGS sequence"/>
</dbReference>
<dbReference type="AlphaFoldDB" id="W4I8Z7"/>
<reference evidence="1 2" key="1">
    <citation type="submission" date="2013-02" db="EMBL/GenBank/DDBJ databases">
        <title>The Genome Annotation of Plasmodium falciparum NF135/5.C10.</title>
        <authorList>
            <consortium name="The Broad Institute Genome Sequencing Platform"/>
            <consortium name="The Broad Institute Genome Sequencing Center for Infectious Disease"/>
            <person name="Neafsey D."/>
            <person name="Hoffman S."/>
            <person name="Volkman S."/>
            <person name="Rosenthal P."/>
            <person name="Walker B."/>
            <person name="Young S.K."/>
            <person name="Zeng Q."/>
            <person name="Gargeya S."/>
            <person name="Fitzgerald M."/>
            <person name="Haas B."/>
            <person name="Abouelleil A."/>
            <person name="Allen A.W."/>
            <person name="Alvarado L."/>
            <person name="Arachchi H.M."/>
            <person name="Berlin A.M."/>
            <person name="Chapman S.B."/>
            <person name="Gainer-Dewar J."/>
            <person name="Goldberg J."/>
            <person name="Griggs A."/>
            <person name="Gujja S."/>
            <person name="Hansen M."/>
            <person name="Howarth C."/>
            <person name="Imamovic A."/>
            <person name="Ireland A."/>
            <person name="Larimer J."/>
            <person name="McCowan C."/>
            <person name="Murphy C."/>
            <person name="Pearson M."/>
            <person name="Poon T.W."/>
            <person name="Priest M."/>
            <person name="Roberts A."/>
            <person name="Saif S."/>
            <person name="Shea T."/>
            <person name="Sisk P."/>
            <person name="Sykes S."/>
            <person name="Wortman J."/>
            <person name="Nusbaum C."/>
            <person name="Birren B."/>
        </authorList>
    </citation>
    <scope>NUCLEOTIDE SEQUENCE [LARGE SCALE GENOMIC DNA]</scope>
    <source>
        <strain evidence="1 2">NF135/5.C10</strain>
    </source>
</reference>
<sequence>MNDENINNLIQKIGHNINDIRDRSMIMLIQKYEKNIIKDIDLKKRNYFFYMILHYINDRNAFISLKNLRDILLFLRCIIKVHKNNNEI</sequence>